<comment type="cofactor">
    <cofactor evidence="3">
        <name>a divalent metal cation</name>
        <dbReference type="ChEBI" id="CHEBI:60240"/>
    </cofactor>
    <text evidence="3">Binds 2 divalent metal cations per subunit. Site 1 may preferentially bind zinc ions, while site 2 has a preference for magnesium and/or manganese ions.</text>
</comment>
<feature type="compositionally biased region" description="Polar residues" evidence="4">
    <location>
        <begin position="230"/>
        <end position="239"/>
    </location>
</feature>
<feature type="compositionally biased region" description="Low complexity" evidence="4">
    <location>
        <begin position="790"/>
        <end position="799"/>
    </location>
</feature>
<feature type="region of interest" description="Disordered" evidence="4">
    <location>
        <begin position="860"/>
        <end position="962"/>
    </location>
</feature>
<comment type="caution">
    <text evidence="6">The sequence shown here is derived from an EMBL/GenBank/DDBJ whole genome shotgun (WGS) entry which is preliminary data.</text>
</comment>
<dbReference type="Proteomes" id="UP000037035">
    <property type="component" value="Unassembled WGS sequence"/>
</dbReference>
<feature type="region of interest" description="Disordered" evidence="4">
    <location>
        <begin position="45"/>
        <end position="81"/>
    </location>
</feature>
<comment type="similarity">
    <text evidence="3">Belongs to the cyclic nucleotide phosphodiesterase family.</text>
</comment>
<feature type="region of interest" description="Disordered" evidence="4">
    <location>
        <begin position="1101"/>
        <end position="1130"/>
    </location>
</feature>
<evidence type="ECO:0000313" key="6">
    <source>
        <dbReference type="EMBL" id="KNZ47912.1"/>
    </source>
</evidence>
<reference evidence="6 7" key="1">
    <citation type="submission" date="2015-08" db="EMBL/GenBank/DDBJ databases">
        <title>Next Generation Sequencing and Analysis of the Genome of Puccinia sorghi L Schw, the Causal Agent of Maize Common Rust.</title>
        <authorList>
            <person name="Rochi L."/>
            <person name="Burguener G."/>
            <person name="Darino M."/>
            <person name="Turjanski A."/>
            <person name="Kreff E."/>
            <person name="Dieguez M.J."/>
            <person name="Sacco F."/>
        </authorList>
    </citation>
    <scope>NUCLEOTIDE SEQUENCE [LARGE SCALE GENOMIC DNA]</scope>
    <source>
        <strain evidence="6 7">RO10H11247</strain>
    </source>
</reference>
<dbReference type="InterPro" id="IPR023174">
    <property type="entry name" value="PDEase_CS"/>
</dbReference>
<sequence length="1130" mass="122010">MVQNLSHILSFTLHPNSTHQSRSHSYQVAEEAHTTRRLPILGLIRDPSFRDSHRSIRQTPVSDSPTPTPTLSTSHPPHLMASSSLSPSILTPHNRIPIPQSDQSISFSPIPPLPRPIRRMSTTGSLPSTSEHCFSVSRRANELGLAPSSPHGSADDIVIGGECGLADGGKASGVQAPTSHNWFVSPCSHTTAKIAHHLSIVLQHSFTVSSPHPLPSADNSPSLPGYSHAQPPNQFLNLRNSPISDALRNKVSITSLSSFTTSTATDEDEDNETDDVEEAESQDSTASSCYFPNMNEVDFLYSSQPRPTTPRSRPASPPARQVIPPLLPSEPPPNASRPELLRILNTWSFDANSLSPIQIRCSLHVLLSSYLKYTPGLMQQLLDLGVVDPDRCLQSLADNLEAAYDQRNAYHNFRHAVDVVQAVYTMLSHENVVPPLGWVLQKESDPSNVASWHRSPVGRAGSLLDEMTVFALLLAAAGHDVGHPGLSNAFMVNARTPIAYVFSDGAVLENFHRITFTRMLRDHGFGRVVDGHTGFRRVLVGAVLATDMGRHFPIVEELKRLAVKWATSPEDQSMSATDDLEAKVLLTAGLIKCGDISNSVGLSPPHSCDSRVVSTQSISALPSQTRPHHISLTWSSCLLNEWSRQAALEADLRLPVSVVTLDPTEKRAQAKSQIGFTTLFVLPLFTVMEQLSSTDLSSSLTAFRPFADNCRLGLKTWQKVVERIDNSTLPRQGATSHRPSTSPTTLCFAQDSSGSSQDPTPVAPSNETPFSPLSRCPPGTLIPQPIAMGSVSPSSHSASGDPDIHSTPKSQSAGWWGCPSSSLSPSDDINAEDSILSSISSSSISTVRDTNMTVSARDTSFTSSSWLSNNPCGSLDGPSPEPPSDRELLSPRRAFTVQVSSSHPERQSSASSSSDEGKANSSNDDSSFSSLGSPSSPPRSPYFPSQFHSASKIPPPPDALKPCAVVQFDPRIHESPISDLPSSTPRSRDHGMSVDFGIIRPNMTRTSLPLRKKSYSPHLVNQQVACAKGCGKVTVKCVKCAAESKLRMYRSLSLAKPSLHLRPDPNPGIRMLLGPTSTAHQTTHLKGTCSLLPKLAEEPPTITSQNGLTLSAAEPSWPPYPFRPLGQPDH</sequence>
<feature type="compositionally biased region" description="Low complexity" evidence="4">
    <location>
        <begin position="302"/>
        <end position="321"/>
    </location>
</feature>
<evidence type="ECO:0000256" key="4">
    <source>
        <dbReference type="SAM" id="MobiDB-lite"/>
    </source>
</evidence>
<keyword evidence="2 3" id="KW-0378">Hydrolase</keyword>
<evidence type="ECO:0000256" key="2">
    <source>
        <dbReference type="ARBA" id="ARBA00022801"/>
    </source>
</evidence>
<feature type="region of interest" description="Disordered" evidence="4">
    <location>
        <begin position="209"/>
        <end position="239"/>
    </location>
</feature>
<feature type="region of interest" description="Disordered" evidence="4">
    <location>
        <begin position="259"/>
        <end position="334"/>
    </location>
</feature>
<feature type="domain" description="PDEase" evidence="5">
    <location>
        <begin position="328"/>
        <end position="724"/>
    </location>
</feature>
<dbReference type="EMBL" id="LAVV01011330">
    <property type="protein sequence ID" value="KNZ47912.1"/>
    <property type="molecule type" value="Genomic_DNA"/>
</dbReference>
<accession>A0A0L6UI35</accession>
<dbReference type="GO" id="GO:0004114">
    <property type="term" value="F:3',5'-cyclic-nucleotide phosphodiesterase activity"/>
    <property type="evidence" value="ECO:0007669"/>
    <property type="project" value="InterPro"/>
</dbReference>
<dbReference type="Pfam" id="PF00233">
    <property type="entry name" value="PDEase_I"/>
    <property type="match status" value="2"/>
</dbReference>
<evidence type="ECO:0000313" key="7">
    <source>
        <dbReference type="Proteomes" id="UP000037035"/>
    </source>
</evidence>
<dbReference type="SMART" id="SM00471">
    <property type="entry name" value="HDc"/>
    <property type="match status" value="1"/>
</dbReference>
<evidence type="ECO:0000259" key="5">
    <source>
        <dbReference type="PROSITE" id="PS51845"/>
    </source>
</evidence>
<dbReference type="PROSITE" id="PS00126">
    <property type="entry name" value="PDEASE_I_1"/>
    <property type="match status" value="1"/>
</dbReference>
<dbReference type="Gene3D" id="1.10.1300.10">
    <property type="entry name" value="3'5'-cyclic nucleotide phosphodiesterase, catalytic domain"/>
    <property type="match status" value="1"/>
</dbReference>
<dbReference type="EC" id="3.1.4.-" evidence="3"/>
<evidence type="ECO:0000256" key="3">
    <source>
        <dbReference type="RuleBase" id="RU363067"/>
    </source>
</evidence>
<keyword evidence="7" id="KW-1185">Reference proteome</keyword>
<dbReference type="PROSITE" id="PS51845">
    <property type="entry name" value="PDEASE_I_2"/>
    <property type="match status" value="1"/>
</dbReference>
<feature type="compositionally biased region" description="Polar residues" evidence="4">
    <location>
        <begin position="728"/>
        <end position="771"/>
    </location>
</feature>
<dbReference type="VEuPathDB" id="FungiDB:VP01_604g4"/>
<name>A0A0L6UI35_9BASI</name>
<gene>
    <name evidence="6" type="ORF">VP01_604g4</name>
</gene>
<feature type="compositionally biased region" description="Acidic residues" evidence="4">
    <location>
        <begin position="265"/>
        <end position="281"/>
    </location>
</feature>
<dbReference type="AlphaFoldDB" id="A0A0L6UI35"/>
<feature type="compositionally biased region" description="Low complexity" evidence="4">
    <location>
        <begin position="907"/>
        <end position="934"/>
    </location>
</feature>
<protein>
    <recommendedName>
        <fullName evidence="3">Phosphodiesterase</fullName>
        <ecNumber evidence="3">3.1.4.-</ecNumber>
    </recommendedName>
</protein>
<dbReference type="PANTHER" id="PTHR11347">
    <property type="entry name" value="CYCLIC NUCLEOTIDE PHOSPHODIESTERASE"/>
    <property type="match status" value="1"/>
</dbReference>
<dbReference type="GO" id="GO:0046872">
    <property type="term" value="F:metal ion binding"/>
    <property type="evidence" value="ECO:0007669"/>
    <property type="project" value="UniProtKB-KW"/>
</dbReference>
<dbReference type="OrthoDB" id="546632at2759"/>
<evidence type="ECO:0000256" key="1">
    <source>
        <dbReference type="ARBA" id="ARBA00022723"/>
    </source>
</evidence>
<dbReference type="InterPro" id="IPR002073">
    <property type="entry name" value="PDEase_catalytic_dom"/>
</dbReference>
<feature type="compositionally biased region" description="Polar residues" evidence="4">
    <location>
        <begin position="807"/>
        <end position="827"/>
    </location>
</feature>
<feature type="compositionally biased region" description="Polar residues" evidence="4">
    <location>
        <begin position="860"/>
        <end position="872"/>
    </location>
</feature>
<proteinExistence type="inferred from homology"/>
<feature type="region of interest" description="Disordered" evidence="4">
    <location>
        <begin position="974"/>
        <end position="994"/>
    </location>
</feature>
<keyword evidence="1 3" id="KW-0479">Metal-binding</keyword>
<dbReference type="SUPFAM" id="SSF109604">
    <property type="entry name" value="HD-domain/PDEase-like"/>
    <property type="match status" value="1"/>
</dbReference>
<organism evidence="6 7">
    <name type="scientific">Puccinia sorghi</name>
    <dbReference type="NCBI Taxonomy" id="27349"/>
    <lineage>
        <taxon>Eukaryota</taxon>
        <taxon>Fungi</taxon>
        <taxon>Dikarya</taxon>
        <taxon>Basidiomycota</taxon>
        <taxon>Pucciniomycotina</taxon>
        <taxon>Pucciniomycetes</taxon>
        <taxon>Pucciniales</taxon>
        <taxon>Pucciniaceae</taxon>
        <taxon>Puccinia</taxon>
    </lineage>
</organism>
<dbReference type="STRING" id="27349.A0A0L6UI35"/>
<feature type="compositionally biased region" description="Pro residues" evidence="4">
    <location>
        <begin position="325"/>
        <end position="334"/>
    </location>
</feature>
<feature type="region of interest" description="Disordered" evidence="4">
    <location>
        <begin position="728"/>
        <end position="829"/>
    </location>
</feature>
<dbReference type="GO" id="GO:0007165">
    <property type="term" value="P:signal transduction"/>
    <property type="evidence" value="ECO:0007669"/>
    <property type="project" value="InterPro"/>
</dbReference>
<feature type="compositionally biased region" description="Low complexity" evidence="4">
    <location>
        <begin position="59"/>
        <end position="77"/>
    </location>
</feature>
<dbReference type="InterPro" id="IPR003607">
    <property type="entry name" value="HD/PDEase_dom"/>
</dbReference>
<dbReference type="InterPro" id="IPR036971">
    <property type="entry name" value="PDEase_catalytic_dom_sf"/>
</dbReference>